<feature type="region of interest" description="Disordered" evidence="1">
    <location>
        <begin position="172"/>
        <end position="218"/>
    </location>
</feature>
<comment type="caution">
    <text evidence="2">The sequence shown here is derived from an EMBL/GenBank/DDBJ whole genome shotgun (WGS) entry which is preliminary data.</text>
</comment>
<evidence type="ECO:0008006" key="4">
    <source>
        <dbReference type="Google" id="ProtNLM"/>
    </source>
</evidence>
<sequence>MATAVVRRRLEKGLSKEAAATAAGISSITWKRVEDALPVRDIKLRSVEEALGWQQGTVERIGDGLADARGESLGHDTAYQWQERLQEDAYDDAMSDHAGESSDVIRARVASLVAATVKAAGPAVADDAFVDAVTAQVLRHEKLWIGNRVSDLPFDACLQVADFVLKFESEPRDDAVAAPGDRQSDYDLANRVGPGKSQGAQLRDAQDADAEGPQDDGS</sequence>
<dbReference type="EMBL" id="JBHTIL010000004">
    <property type="protein sequence ID" value="MFD0927245.1"/>
    <property type="molecule type" value="Genomic_DNA"/>
</dbReference>
<evidence type="ECO:0000313" key="2">
    <source>
        <dbReference type="EMBL" id="MFD0927245.1"/>
    </source>
</evidence>
<dbReference type="RefSeq" id="WP_253649070.1">
    <property type="nucleotide sequence ID" value="NZ_BAAAMO010000005.1"/>
</dbReference>
<keyword evidence="3" id="KW-1185">Reference proteome</keyword>
<evidence type="ECO:0000313" key="3">
    <source>
        <dbReference type="Proteomes" id="UP001597068"/>
    </source>
</evidence>
<evidence type="ECO:0000256" key="1">
    <source>
        <dbReference type="SAM" id="MobiDB-lite"/>
    </source>
</evidence>
<name>A0ABW3GE60_9NOCA</name>
<accession>A0ABW3GE60</accession>
<dbReference type="Proteomes" id="UP001597068">
    <property type="component" value="Unassembled WGS sequence"/>
</dbReference>
<gene>
    <name evidence="2" type="ORF">ACFQ04_16015</name>
</gene>
<reference evidence="3" key="1">
    <citation type="journal article" date="2019" name="Int. J. Syst. Evol. Microbiol.">
        <title>The Global Catalogue of Microorganisms (GCM) 10K type strain sequencing project: providing services to taxonomists for standard genome sequencing and annotation.</title>
        <authorList>
            <consortium name="The Broad Institute Genomics Platform"/>
            <consortium name="The Broad Institute Genome Sequencing Center for Infectious Disease"/>
            <person name="Wu L."/>
            <person name="Ma J."/>
        </authorList>
    </citation>
    <scope>NUCLEOTIDE SEQUENCE [LARGE SCALE GENOMIC DNA]</scope>
    <source>
        <strain evidence="3">CCUG 50873</strain>
    </source>
</reference>
<proteinExistence type="predicted"/>
<organism evidence="2 3">
    <name type="scientific">Williamsia deligens</name>
    <dbReference type="NCBI Taxonomy" id="321325"/>
    <lineage>
        <taxon>Bacteria</taxon>
        <taxon>Bacillati</taxon>
        <taxon>Actinomycetota</taxon>
        <taxon>Actinomycetes</taxon>
        <taxon>Mycobacteriales</taxon>
        <taxon>Nocardiaceae</taxon>
        <taxon>Williamsia</taxon>
    </lineage>
</organism>
<feature type="compositionally biased region" description="Acidic residues" evidence="1">
    <location>
        <begin position="207"/>
        <end position="218"/>
    </location>
</feature>
<protein>
    <recommendedName>
        <fullName evidence="4">HTH cro/C1-type domain-containing protein</fullName>
    </recommendedName>
</protein>